<protein>
    <submittedName>
        <fullName evidence="2">Uncharacterized protein</fullName>
    </submittedName>
</protein>
<gene>
    <name evidence="2" type="ORF">SDC9_157273</name>
</gene>
<accession>A0A645F7V3</accession>
<organism evidence="2">
    <name type="scientific">bioreactor metagenome</name>
    <dbReference type="NCBI Taxonomy" id="1076179"/>
    <lineage>
        <taxon>unclassified sequences</taxon>
        <taxon>metagenomes</taxon>
        <taxon>ecological metagenomes</taxon>
    </lineage>
</organism>
<dbReference type="EMBL" id="VSSQ01056118">
    <property type="protein sequence ID" value="MPN09980.1"/>
    <property type="molecule type" value="Genomic_DNA"/>
</dbReference>
<evidence type="ECO:0000256" key="1">
    <source>
        <dbReference type="SAM" id="MobiDB-lite"/>
    </source>
</evidence>
<sequence length="152" mass="16725">MDDPVQPLTLLKRCQGGQVAVTFSDRRAQLLDEQTDEVRDRRHQQYVTPSPGRDRGGLQELRGADQYPTDQPGHRSSPDPQDRRGGQHPVAGDTEIALAQDVDAEDVAGAADHGERDGHVEDHQPAGAPSRPHIEQAGNDRPACHHHTDHHQ</sequence>
<evidence type="ECO:0000313" key="2">
    <source>
        <dbReference type="EMBL" id="MPN09980.1"/>
    </source>
</evidence>
<proteinExistence type="predicted"/>
<feature type="compositionally biased region" description="Basic and acidic residues" evidence="1">
    <location>
        <begin position="72"/>
        <end position="85"/>
    </location>
</feature>
<feature type="region of interest" description="Disordered" evidence="1">
    <location>
        <begin position="32"/>
        <end position="152"/>
    </location>
</feature>
<name>A0A645F7V3_9ZZZZ</name>
<comment type="caution">
    <text evidence="2">The sequence shown here is derived from an EMBL/GenBank/DDBJ whole genome shotgun (WGS) entry which is preliminary data.</text>
</comment>
<reference evidence="2" key="1">
    <citation type="submission" date="2019-08" db="EMBL/GenBank/DDBJ databases">
        <authorList>
            <person name="Kucharzyk K."/>
            <person name="Murdoch R.W."/>
            <person name="Higgins S."/>
            <person name="Loffler F."/>
        </authorList>
    </citation>
    <scope>NUCLEOTIDE SEQUENCE</scope>
</reference>
<feature type="compositionally biased region" description="Basic and acidic residues" evidence="1">
    <location>
        <begin position="112"/>
        <end position="124"/>
    </location>
</feature>
<dbReference type="AlphaFoldDB" id="A0A645F7V3"/>